<reference evidence="2" key="1">
    <citation type="journal article" date="2023" name="G3 (Bethesda)">
        <title>Genome assembly and association tests identify interacting loci associated with vigor, precocity, and sex in interspecific pistachio rootstocks.</title>
        <authorList>
            <person name="Palmer W."/>
            <person name="Jacygrad E."/>
            <person name="Sagayaradj S."/>
            <person name="Cavanaugh K."/>
            <person name="Han R."/>
            <person name="Bertier L."/>
            <person name="Beede B."/>
            <person name="Kafkas S."/>
            <person name="Golino D."/>
            <person name="Preece J."/>
            <person name="Michelmore R."/>
        </authorList>
    </citation>
    <scope>NUCLEOTIDE SEQUENCE [LARGE SCALE GENOMIC DNA]</scope>
</reference>
<evidence type="ECO:0000313" key="2">
    <source>
        <dbReference type="Proteomes" id="UP001164250"/>
    </source>
</evidence>
<dbReference type="EMBL" id="CM047903">
    <property type="protein sequence ID" value="KAJ0092263.1"/>
    <property type="molecule type" value="Genomic_DNA"/>
</dbReference>
<accession>A0ACC1B025</accession>
<name>A0ACC1B025_9ROSI</name>
<evidence type="ECO:0000313" key="1">
    <source>
        <dbReference type="EMBL" id="KAJ0092263.1"/>
    </source>
</evidence>
<dbReference type="Proteomes" id="UP001164250">
    <property type="component" value="Chromosome 7"/>
</dbReference>
<protein>
    <submittedName>
        <fullName evidence="1">Uncharacterized protein</fullName>
    </submittedName>
</protein>
<gene>
    <name evidence="1" type="ORF">Patl1_25117</name>
</gene>
<proteinExistence type="predicted"/>
<keyword evidence="2" id="KW-1185">Reference proteome</keyword>
<organism evidence="1 2">
    <name type="scientific">Pistacia atlantica</name>
    <dbReference type="NCBI Taxonomy" id="434234"/>
    <lineage>
        <taxon>Eukaryota</taxon>
        <taxon>Viridiplantae</taxon>
        <taxon>Streptophyta</taxon>
        <taxon>Embryophyta</taxon>
        <taxon>Tracheophyta</taxon>
        <taxon>Spermatophyta</taxon>
        <taxon>Magnoliopsida</taxon>
        <taxon>eudicotyledons</taxon>
        <taxon>Gunneridae</taxon>
        <taxon>Pentapetalae</taxon>
        <taxon>rosids</taxon>
        <taxon>malvids</taxon>
        <taxon>Sapindales</taxon>
        <taxon>Anacardiaceae</taxon>
        <taxon>Pistacia</taxon>
    </lineage>
</organism>
<sequence>MIRQKLTPPQMELLGATRFGKLVNIHQAPLLYEKKRKESYGIDKILTGTYEDDTDDLHDVVPPESSDDWTAFVDVNTAAYSSSHVPSKQVPVKADFNDGCENFRAQLKVQIDNARQEFRAEFIAACEDFSSQLKMQRRELRAEVNAVGEEFRTKVNTVGKERKAKVNPVRENVHAATDELGAITNTMVALKKDIAAMRCPQDTQQQKYYRGNTCSKTAMDADPKNDSFAFTTRTNEKAPTVVFNDDLRRERQSFKDEVSAIVKDELHSVKGDLKYVKAELRRQSLPYCLI</sequence>
<comment type="caution">
    <text evidence="1">The sequence shown here is derived from an EMBL/GenBank/DDBJ whole genome shotgun (WGS) entry which is preliminary data.</text>
</comment>